<dbReference type="eggNOG" id="KOG0160">
    <property type="taxonomic scope" value="Eukaryota"/>
</dbReference>
<dbReference type="RefSeq" id="XP_002132263.1">
    <property type="nucleotide sequence ID" value="XM_002132227.3"/>
</dbReference>
<dbReference type="OMA" id="YDKLHKP"/>
<accession>B5DH90</accession>
<dbReference type="KEGG" id="dpo:6903381"/>
<evidence type="ECO:0000313" key="1">
    <source>
        <dbReference type="Proteomes" id="UP000001819"/>
    </source>
</evidence>
<sequence length="138" mass="16168">MGSSVDIPEVDMLSVSKSSEVERRAILGFAPRINLVTVDYGDLEKIDTFYLDSQRYRDYYRDPYNKLPKPERFKYHQGKCGIKLDHSVEQMRRPISWVEERKPVVYPMKYGTPMRLGTSAASMMRGRYDPGSCIRYKR</sequence>
<protein>
    <submittedName>
        <fullName evidence="2">Uncharacterized protein</fullName>
    </submittedName>
</protein>
<dbReference type="InParanoid" id="B5DH90"/>
<reference evidence="2" key="1">
    <citation type="submission" date="2025-08" db="UniProtKB">
        <authorList>
            <consortium name="RefSeq"/>
        </authorList>
    </citation>
    <scope>IDENTIFICATION</scope>
    <source>
        <strain evidence="2">MV-25-SWS-2005</strain>
        <tissue evidence="2">Whole body</tissue>
    </source>
</reference>
<evidence type="ECO:0000313" key="2">
    <source>
        <dbReference type="RefSeq" id="XP_002132263.1"/>
    </source>
</evidence>
<organism evidence="1 2">
    <name type="scientific">Drosophila pseudoobscura pseudoobscura</name>
    <name type="common">Fruit fly</name>
    <dbReference type="NCBI Taxonomy" id="46245"/>
    <lineage>
        <taxon>Eukaryota</taxon>
        <taxon>Metazoa</taxon>
        <taxon>Ecdysozoa</taxon>
        <taxon>Arthropoda</taxon>
        <taxon>Hexapoda</taxon>
        <taxon>Insecta</taxon>
        <taxon>Pterygota</taxon>
        <taxon>Neoptera</taxon>
        <taxon>Endopterygota</taxon>
        <taxon>Diptera</taxon>
        <taxon>Brachycera</taxon>
        <taxon>Muscomorpha</taxon>
        <taxon>Ephydroidea</taxon>
        <taxon>Drosophilidae</taxon>
        <taxon>Drosophila</taxon>
        <taxon>Sophophora</taxon>
    </lineage>
</organism>
<dbReference type="Proteomes" id="UP000001819">
    <property type="component" value="Chromosome 4"/>
</dbReference>
<proteinExistence type="predicted"/>
<dbReference type="Bgee" id="FBgn0246681">
    <property type="expression patterns" value="Expressed in male reproductive system and 1 other cell type or tissue"/>
</dbReference>
<dbReference type="AlphaFoldDB" id="B5DH90"/>
<keyword evidence="1" id="KW-1185">Reference proteome</keyword>
<name>B5DH90_DROPS</name>
<dbReference type="STRING" id="46245.B5DH90"/>
<dbReference type="GeneID" id="6903381"/>
<gene>
    <name evidence="2" type="primary">LOC6903381</name>
</gene>
<accession>A0A6I8UWW0</accession>
<dbReference type="HOGENOM" id="CLU_1887873_0_0_1"/>